<accession>A0A8J5H7I7</accession>
<name>A0A8J5H7I7_ZINOF</name>
<protein>
    <recommendedName>
        <fullName evidence="2">Neprosin PEP catalytic domain-containing protein</fullName>
    </recommendedName>
</protein>
<dbReference type="InterPro" id="IPR053168">
    <property type="entry name" value="Glutamic_endopeptidase"/>
</dbReference>
<keyword evidence="1" id="KW-1133">Transmembrane helix</keyword>
<organism evidence="3 4">
    <name type="scientific">Zingiber officinale</name>
    <name type="common">Ginger</name>
    <name type="synonym">Amomum zingiber</name>
    <dbReference type="NCBI Taxonomy" id="94328"/>
    <lineage>
        <taxon>Eukaryota</taxon>
        <taxon>Viridiplantae</taxon>
        <taxon>Streptophyta</taxon>
        <taxon>Embryophyta</taxon>
        <taxon>Tracheophyta</taxon>
        <taxon>Spermatophyta</taxon>
        <taxon>Magnoliopsida</taxon>
        <taxon>Liliopsida</taxon>
        <taxon>Zingiberales</taxon>
        <taxon>Zingiberaceae</taxon>
        <taxon>Zingiber</taxon>
    </lineage>
</organism>
<feature type="domain" description="Neprosin PEP catalytic" evidence="2">
    <location>
        <begin position="112"/>
        <end position="359"/>
    </location>
</feature>
<evidence type="ECO:0000259" key="2">
    <source>
        <dbReference type="PROSITE" id="PS52045"/>
    </source>
</evidence>
<keyword evidence="1" id="KW-0812">Transmembrane</keyword>
<dbReference type="PANTHER" id="PTHR31589:SF223">
    <property type="entry name" value="PROTEIN, PUTATIVE (DUF239)-RELATED"/>
    <property type="match status" value="1"/>
</dbReference>
<dbReference type="AlphaFoldDB" id="A0A8J5H7I7"/>
<comment type="caution">
    <text evidence="3">The sequence shown here is derived from an EMBL/GenBank/DDBJ whole genome shotgun (WGS) entry which is preliminary data.</text>
</comment>
<dbReference type="EMBL" id="JACMSC010000005">
    <property type="protein sequence ID" value="KAG6520864.1"/>
    <property type="molecule type" value="Genomic_DNA"/>
</dbReference>
<keyword evidence="1" id="KW-0472">Membrane</keyword>
<reference evidence="3 4" key="1">
    <citation type="submission" date="2020-08" db="EMBL/GenBank/DDBJ databases">
        <title>Plant Genome Project.</title>
        <authorList>
            <person name="Zhang R.-G."/>
        </authorList>
    </citation>
    <scope>NUCLEOTIDE SEQUENCE [LARGE SCALE GENOMIC DNA]</scope>
    <source>
        <tissue evidence="3">Rhizome</tissue>
    </source>
</reference>
<evidence type="ECO:0000313" key="3">
    <source>
        <dbReference type="EMBL" id="KAG6520864.1"/>
    </source>
</evidence>
<evidence type="ECO:0000256" key="1">
    <source>
        <dbReference type="SAM" id="Phobius"/>
    </source>
</evidence>
<dbReference type="InterPro" id="IPR004314">
    <property type="entry name" value="Neprosin"/>
</dbReference>
<proteinExistence type="predicted"/>
<dbReference type="PANTHER" id="PTHR31589">
    <property type="entry name" value="PROTEIN, PUTATIVE (DUF239)-RELATED-RELATED"/>
    <property type="match status" value="1"/>
</dbReference>
<keyword evidence="4" id="KW-1185">Reference proteome</keyword>
<sequence length="359" mass="40142">MYTYCAPIPLLTRSRHLPLVCTHVVDTVDAPAAVTQRRRHPCVAVAVDLYYRPSPNSFLPSRHRPCVFEDATSLIAARRRCRPHDVTFSPVLFRSHLRQLSAVATIAATMVNIAFVLHLLFISIGGAQARSWNKKAKHSLKTIQTITGDLFDCVDMYKQPAFDHPLLKNHTLQVFSIKNIIKHLIMCFQSDANVKTGCLNLQCAGFVSTTNIYGPGSFIPQFSTYGGEQKYLSILIARDSITGNWWITYNDELPLGYFPKELLPKMNDYADIIQMGGRVKSPSNVPSPPMGSGHPSNEGPNKAAYFIEIQFIDQSNNWFVLNPKDILPGIDIGDYYNISDNQYVDDKYVFAYGGGGGFK</sequence>
<feature type="transmembrane region" description="Helical" evidence="1">
    <location>
        <begin position="102"/>
        <end position="127"/>
    </location>
</feature>
<gene>
    <name evidence="3" type="ORF">ZIOFF_017926</name>
</gene>
<dbReference type="Pfam" id="PF14365">
    <property type="entry name" value="Neprosin_AP"/>
    <property type="match status" value="1"/>
</dbReference>
<evidence type="ECO:0000313" key="4">
    <source>
        <dbReference type="Proteomes" id="UP000734854"/>
    </source>
</evidence>
<dbReference type="Pfam" id="PF03080">
    <property type="entry name" value="Neprosin"/>
    <property type="match status" value="1"/>
</dbReference>
<dbReference type="InterPro" id="IPR025521">
    <property type="entry name" value="Neprosin_propep"/>
</dbReference>
<dbReference type="PROSITE" id="PS52045">
    <property type="entry name" value="NEPROSIN_PEP_CD"/>
    <property type="match status" value="1"/>
</dbReference>
<dbReference type="Proteomes" id="UP000734854">
    <property type="component" value="Unassembled WGS sequence"/>
</dbReference>